<proteinExistence type="predicted"/>
<feature type="transmembrane region" description="Helical" evidence="1">
    <location>
        <begin position="70"/>
        <end position="90"/>
    </location>
</feature>
<keyword evidence="1" id="KW-1133">Transmembrane helix</keyword>
<feature type="transmembrane region" description="Helical" evidence="1">
    <location>
        <begin position="21"/>
        <end position="39"/>
    </location>
</feature>
<gene>
    <name evidence="2" type="ORF">C823_02322</name>
</gene>
<keyword evidence="1" id="KW-0812">Transmembrane</keyword>
<dbReference type="OrthoDB" id="2010092at2"/>
<keyword evidence="3" id="KW-1185">Reference proteome</keyword>
<name>N2AMP2_9FIRM</name>
<keyword evidence="1" id="KW-0472">Membrane</keyword>
<feature type="transmembrane region" description="Helical" evidence="1">
    <location>
        <begin position="464"/>
        <end position="488"/>
    </location>
</feature>
<dbReference type="Proteomes" id="UP000012589">
    <property type="component" value="Unassembled WGS sequence"/>
</dbReference>
<evidence type="ECO:0008006" key="4">
    <source>
        <dbReference type="Google" id="ProtNLM"/>
    </source>
</evidence>
<comment type="caution">
    <text evidence="2">The sequence shown here is derived from an EMBL/GenBank/DDBJ whole genome shotgun (WGS) entry which is preliminary data.</text>
</comment>
<accession>N2AMP2</accession>
<dbReference type="EMBL" id="AQFT01000071">
    <property type="protein sequence ID" value="EMZ27335.1"/>
    <property type="molecule type" value="Genomic_DNA"/>
</dbReference>
<protein>
    <recommendedName>
        <fullName evidence="4">ABC3 transporter permease protein domain-containing protein</fullName>
    </recommendedName>
</protein>
<evidence type="ECO:0000256" key="1">
    <source>
        <dbReference type="SAM" id="Phobius"/>
    </source>
</evidence>
<evidence type="ECO:0000313" key="2">
    <source>
        <dbReference type="EMBL" id="EMZ27335.1"/>
    </source>
</evidence>
<feature type="transmembrane region" description="Helical" evidence="1">
    <location>
        <begin position="428"/>
        <end position="452"/>
    </location>
</feature>
<reference evidence="2 3" key="1">
    <citation type="journal article" date="2014" name="Genome Announc.">
        <title>Draft genome sequences of the altered schaedler flora, a defined bacterial community from gnotobiotic mice.</title>
        <authorList>
            <person name="Wannemuehler M.J."/>
            <person name="Overstreet A.M."/>
            <person name="Ward D.V."/>
            <person name="Phillips G.J."/>
        </authorList>
    </citation>
    <scope>NUCLEOTIDE SEQUENCE [LARGE SCALE GENOMIC DNA]</scope>
    <source>
        <strain evidence="2 3">ASF492</strain>
    </source>
</reference>
<organism evidence="2 3">
    <name type="scientific">Eubacterium plexicaudatum ASF492</name>
    <dbReference type="NCBI Taxonomy" id="1235802"/>
    <lineage>
        <taxon>Bacteria</taxon>
        <taxon>Bacillati</taxon>
        <taxon>Bacillota</taxon>
        <taxon>Clostridia</taxon>
        <taxon>Eubacteriales</taxon>
        <taxon>Eubacteriaceae</taxon>
        <taxon>Eubacterium</taxon>
    </lineage>
</organism>
<evidence type="ECO:0000313" key="3">
    <source>
        <dbReference type="Proteomes" id="UP000012589"/>
    </source>
</evidence>
<dbReference type="HOGENOM" id="CLU_554067_0_0_9"/>
<dbReference type="PATRIC" id="fig|1235802.3.peg.2458"/>
<dbReference type="AlphaFoldDB" id="N2AMP2"/>
<feature type="transmembrane region" description="Helical" evidence="1">
    <location>
        <begin position="385"/>
        <end position="407"/>
    </location>
</feature>
<sequence>MNLRKLGFQTWDLYKIAGSEFFILLMLGVIAGILLSYWINRIIYSGLMQIFIHTYDAKNFTSSELTISGIQNAVCMLLLVIVPSIATMAVQLKETVPVEIMRNKRKNYKKILISIIIVSILSILISILGVQDNQSDAGIMYVKDYVPGDLQLTVGSIFENIFGENIPGISEQTMRTVKEMPGVTQTQNYDINYGKDLFLCQEKYKLNKDGGFFSSMDEMEQDIDGKRQCLYTVMLVTTDNIQAIVPSYHKGDKKEHVAIMEGELAHTLNLKPGDIFTLYDEKLIKNASKKGCTSVEVKLLDTQNIVLSENHLGGNLLIVDSETAEAFSGKWFTQIMNIWVEEGKEAIVSANIKRMAEYDSLSFHSAKEQMQGYVDSDHRQKTLQIFFIVLLACIGIFTHYNTLYANLLNQRKDFILMHKIGIRKDEMYFRVIKEGAWHGISALAFVAAAQIFLCLRRHIEFGSLFLTIDAVIVISCMLFPAVIVYIIFRRQF</sequence>
<feature type="transmembrane region" description="Helical" evidence="1">
    <location>
        <begin position="111"/>
        <end position="130"/>
    </location>
</feature>
<dbReference type="STRING" id="1235802.C823_02322"/>
<dbReference type="eggNOG" id="ENOG5033QYC">
    <property type="taxonomic scope" value="Bacteria"/>
</dbReference>